<dbReference type="InterPro" id="IPR018060">
    <property type="entry name" value="HTH_AraC"/>
</dbReference>
<reference evidence="5" key="2">
    <citation type="submission" date="2023-02" db="EMBL/GenBank/DDBJ databases">
        <authorList>
            <person name="Lu C.-H."/>
        </authorList>
    </citation>
    <scope>NUCLEOTIDE SEQUENCE</scope>
    <source>
        <strain evidence="5">22TCCZM01-4</strain>
    </source>
</reference>
<dbReference type="PROSITE" id="PS00041">
    <property type="entry name" value="HTH_ARAC_FAMILY_1"/>
    <property type="match status" value="1"/>
</dbReference>
<evidence type="ECO:0000259" key="4">
    <source>
        <dbReference type="PROSITE" id="PS01124"/>
    </source>
</evidence>
<dbReference type="EMBL" id="JAOCQJ010000004">
    <property type="protein sequence ID" value="MCT7317470.1"/>
    <property type="molecule type" value="Genomic_DNA"/>
</dbReference>
<accession>A0AAE3I4Z3</accession>
<keyword evidence="3" id="KW-0804">Transcription</keyword>
<dbReference type="SUPFAM" id="SSF46689">
    <property type="entry name" value="Homeodomain-like"/>
    <property type="match status" value="2"/>
</dbReference>
<evidence type="ECO:0000256" key="1">
    <source>
        <dbReference type="ARBA" id="ARBA00023015"/>
    </source>
</evidence>
<comment type="caution">
    <text evidence="5">The sequence shown here is derived from an EMBL/GenBank/DDBJ whole genome shotgun (WGS) entry which is preliminary data.</text>
</comment>
<dbReference type="SMART" id="SM00342">
    <property type="entry name" value="HTH_ARAC"/>
    <property type="match status" value="1"/>
</dbReference>
<evidence type="ECO:0000313" key="6">
    <source>
        <dbReference type="Proteomes" id="UP001164374"/>
    </source>
</evidence>
<feature type="domain" description="HTH araC/xylS-type" evidence="4">
    <location>
        <begin position="8"/>
        <end position="105"/>
    </location>
</feature>
<dbReference type="RefSeq" id="WP_260773687.1">
    <property type="nucleotide sequence ID" value="NZ_JAOCQH010000005.1"/>
</dbReference>
<keyword evidence="2" id="KW-0238">DNA-binding</keyword>
<dbReference type="Proteomes" id="UP001164374">
    <property type="component" value="Unassembled WGS sequence"/>
</dbReference>
<dbReference type="GO" id="GO:0043565">
    <property type="term" value="F:sequence-specific DNA binding"/>
    <property type="evidence" value="ECO:0007669"/>
    <property type="project" value="InterPro"/>
</dbReference>
<dbReference type="InterPro" id="IPR009057">
    <property type="entry name" value="Homeodomain-like_sf"/>
</dbReference>
<dbReference type="AlphaFoldDB" id="A0AAE3I4Z3"/>
<protein>
    <submittedName>
        <fullName evidence="5">AraC family transcriptional regulator</fullName>
    </submittedName>
</protein>
<name>A0AAE3I4Z3_9RALS</name>
<dbReference type="InterPro" id="IPR018062">
    <property type="entry name" value="HTH_AraC-typ_CS"/>
</dbReference>
<dbReference type="GO" id="GO:0003700">
    <property type="term" value="F:DNA-binding transcription factor activity"/>
    <property type="evidence" value="ECO:0007669"/>
    <property type="project" value="InterPro"/>
</dbReference>
<organism evidence="5 6">
    <name type="scientific">Ralstonia mojiangensis</name>
    <dbReference type="NCBI Taxonomy" id="2953895"/>
    <lineage>
        <taxon>Bacteria</taxon>
        <taxon>Pseudomonadati</taxon>
        <taxon>Pseudomonadota</taxon>
        <taxon>Betaproteobacteria</taxon>
        <taxon>Burkholderiales</taxon>
        <taxon>Burkholderiaceae</taxon>
        <taxon>Ralstonia</taxon>
    </lineage>
</organism>
<sequence>MTTHPRVAWAITYIDEHLDERLSLNELAAKAGLSVWRFSAVFRKHAGVSPHRFICLQRLQLVRTLLADGESLASAAQVAGFYDQSHLCRHFKSAWGMTPSQYVGRQRSAAAMTDGSREREAA</sequence>
<evidence type="ECO:0000256" key="2">
    <source>
        <dbReference type="ARBA" id="ARBA00023125"/>
    </source>
</evidence>
<reference evidence="5" key="1">
    <citation type="journal article" date="2023" name="Front. Microbiol.">
        <title>Ralstonia chuxiongensis sp. nov., Ralstonia mojiangensis sp. nov., and Ralstonia soli sp. nov., isolated from tobacco fields, are three novel species in the family Burkholderiaceae.</title>
        <authorList>
            <person name="Lu C.H."/>
            <person name="Zhang Y.Y."/>
            <person name="Jiang N."/>
            <person name="Chen W."/>
            <person name="Shao X."/>
            <person name="Zhao Z.M."/>
            <person name="Lu W.L."/>
            <person name="Hu X."/>
            <person name="Xi Y.X."/>
            <person name="Zou S.Y."/>
            <person name="Wei Q.J."/>
            <person name="Lin Z.L."/>
            <person name="Gong L."/>
            <person name="Gai X.T."/>
            <person name="Zhang L.Q."/>
            <person name="Li J.Y."/>
            <person name="Jin Y."/>
            <person name="Xia Z.Y."/>
        </authorList>
    </citation>
    <scope>NUCLEOTIDE SEQUENCE</scope>
    <source>
        <strain evidence="5">22TCCZM01-4</strain>
    </source>
</reference>
<dbReference type="InterPro" id="IPR050204">
    <property type="entry name" value="AraC_XylS_family_regulators"/>
</dbReference>
<dbReference type="PROSITE" id="PS01124">
    <property type="entry name" value="HTH_ARAC_FAMILY_2"/>
    <property type="match status" value="1"/>
</dbReference>
<dbReference type="PANTHER" id="PTHR46796">
    <property type="entry name" value="HTH-TYPE TRANSCRIPTIONAL ACTIVATOR RHAS-RELATED"/>
    <property type="match status" value="1"/>
</dbReference>
<dbReference type="Pfam" id="PF12833">
    <property type="entry name" value="HTH_18"/>
    <property type="match status" value="1"/>
</dbReference>
<evidence type="ECO:0000256" key="3">
    <source>
        <dbReference type="ARBA" id="ARBA00023163"/>
    </source>
</evidence>
<gene>
    <name evidence="5" type="ORF">N5I87_15800</name>
</gene>
<keyword evidence="1" id="KW-0805">Transcription regulation</keyword>
<proteinExistence type="predicted"/>
<dbReference type="Gene3D" id="1.10.10.60">
    <property type="entry name" value="Homeodomain-like"/>
    <property type="match status" value="1"/>
</dbReference>
<evidence type="ECO:0000313" key="5">
    <source>
        <dbReference type="EMBL" id="MCT7317470.1"/>
    </source>
</evidence>